<evidence type="ECO:0000256" key="1">
    <source>
        <dbReference type="SAM" id="MobiDB-lite"/>
    </source>
</evidence>
<dbReference type="Proteomes" id="UP001054945">
    <property type="component" value="Unassembled WGS sequence"/>
</dbReference>
<reference evidence="2 3" key="1">
    <citation type="submission" date="2021-06" db="EMBL/GenBank/DDBJ databases">
        <title>Caerostris extrusa draft genome.</title>
        <authorList>
            <person name="Kono N."/>
            <person name="Arakawa K."/>
        </authorList>
    </citation>
    <scope>NUCLEOTIDE SEQUENCE [LARGE SCALE GENOMIC DNA]</scope>
</reference>
<feature type="region of interest" description="Disordered" evidence="1">
    <location>
        <begin position="1"/>
        <end position="46"/>
    </location>
</feature>
<dbReference type="EMBL" id="BPLR01000386">
    <property type="protein sequence ID" value="GIY94395.1"/>
    <property type="molecule type" value="Genomic_DNA"/>
</dbReference>
<sequence length="95" mass="10758">MQHVRYSVKGLLRQQPNSSTGSKHADIDPTVAGTEPSVQPTHPWQMEMKHSHRICITKLKHMKLGNRNLGKFHIILKKLLLEKYSGHGIVSIPSK</sequence>
<keyword evidence="3" id="KW-1185">Reference proteome</keyword>
<evidence type="ECO:0000313" key="2">
    <source>
        <dbReference type="EMBL" id="GIY94395.1"/>
    </source>
</evidence>
<dbReference type="AlphaFoldDB" id="A0AAV4XKD9"/>
<comment type="caution">
    <text evidence="2">The sequence shown here is derived from an EMBL/GenBank/DDBJ whole genome shotgun (WGS) entry which is preliminary data.</text>
</comment>
<protein>
    <submittedName>
        <fullName evidence="2">Uncharacterized protein</fullName>
    </submittedName>
</protein>
<evidence type="ECO:0000313" key="3">
    <source>
        <dbReference type="Proteomes" id="UP001054945"/>
    </source>
</evidence>
<gene>
    <name evidence="2" type="ORF">CEXT_369291</name>
</gene>
<organism evidence="2 3">
    <name type="scientific">Caerostris extrusa</name>
    <name type="common">Bark spider</name>
    <name type="synonym">Caerostris bankana</name>
    <dbReference type="NCBI Taxonomy" id="172846"/>
    <lineage>
        <taxon>Eukaryota</taxon>
        <taxon>Metazoa</taxon>
        <taxon>Ecdysozoa</taxon>
        <taxon>Arthropoda</taxon>
        <taxon>Chelicerata</taxon>
        <taxon>Arachnida</taxon>
        <taxon>Araneae</taxon>
        <taxon>Araneomorphae</taxon>
        <taxon>Entelegynae</taxon>
        <taxon>Araneoidea</taxon>
        <taxon>Araneidae</taxon>
        <taxon>Caerostris</taxon>
    </lineage>
</organism>
<accession>A0AAV4XKD9</accession>
<proteinExistence type="predicted"/>
<name>A0AAV4XKD9_CAEEX</name>